<dbReference type="AlphaFoldDB" id="A0A0R3XCP8"/>
<gene>
    <name evidence="1" type="ORF">TTAC_LOCUS11308</name>
</gene>
<proteinExistence type="predicted"/>
<evidence type="ECO:0000313" key="1">
    <source>
        <dbReference type="EMBL" id="VDM36288.1"/>
    </source>
</evidence>
<dbReference type="EMBL" id="UYWX01023577">
    <property type="protein sequence ID" value="VDM36288.1"/>
    <property type="molecule type" value="Genomic_DNA"/>
</dbReference>
<reference evidence="3" key="1">
    <citation type="submission" date="2017-02" db="UniProtKB">
        <authorList>
            <consortium name="WormBaseParasite"/>
        </authorList>
    </citation>
    <scope>IDENTIFICATION</scope>
</reference>
<reference evidence="1 2" key="2">
    <citation type="submission" date="2018-11" db="EMBL/GenBank/DDBJ databases">
        <authorList>
            <consortium name="Pathogen Informatics"/>
        </authorList>
    </citation>
    <scope>NUCLEOTIDE SEQUENCE [LARGE SCALE GENOMIC DNA]</scope>
</reference>
<accession>A0A0R3XCP8</accession>
<protein>
    <submittedName>
        <fullName evidence="3">FAD:protein FMN transferase</fullName>
    </submittedName>
</protein>
<dbReference type="OrthoDB" id="1695393at2759"/>
<dbReference type="STRING" id="6205.A0A0R3XCP8"/>
<evidence type="ECO:0000313" key="3">
    <source>
        <dbReference type="WBParaSite" id="TTAC_0001132501-mRNA-1"/>
    </source>
</evidence>
<keyword evidence="2" id="KW-1185">Reference proteome</keyword>
<organism evidence="3">
    <name type="scientific">Hydatigena taeniaeformis</name>
    <name type="common">Feline tapeworm</name>
    <name type="synonym">Taenia taeniaeformis</name>
    <dbReference type="NCBI Taxonomy" id="6205"/>
    <lineage>
        <taxon>Eukaryota</taxon>
        <taxon>Metazoa</taxon>
        <taxon>Spiralia</taxon>
        <taxon>Lophotrochozoa</taxon>
        <taxon>Platyhelminthes</taxon>
        <taxon>Cestoda</taxon>
        <taxon>Eucestoda</taxon>
        <taxon>Cyclophyllidea</taxon>
        <taxon>Taeniidae</taxon>
        <taxon>Hydatigera</taxon>
    </lineage>
</organism>
<name>A0A0R3XCP8_HYDTA</name>
<sequence length="68" mass="7507">MGTEAAMMTWVMPGLDRLRLDFVEAGEKGSAEELEQLSSDLRQRLANHNSPTGFDINVLSGWWAIADA</sequence>
<dbReference type="WBParaSite" id="TTAC_0001132501-mRNA-1">
    <property type="protein sequence ID" value="TTAC_0001132501-mRNA-1"/>
    <property type="gene ID" value="TTAC_0001132501"/>
</dbReference>
<dbReference type="Proteomes" id="UP000274429">
    <property type="component" value="Unassembled WGS sequence"/>
</dbReference>
<evidence type="ECO:0000313" key="2">
    <source>
        <dbReference type="Proteomes" id="UP000274429"/>
    </source>
</evidence>